<feature type="region of interest" description="Disordered" evidence="1">
    <location>
        <begin position="127"/>
        <end position="167"/>
    </location>
</feature>
<protein>
    <submittedName>
        <fullName evidence="2">Uncharacterized protein</fullName>
    </submittedName>
</protein>
<feature type="region of interest" description="Disordered" evidence="1">
    <location>
        <begin position="48"/>
        <end position="96"/>
    </location>
</feature>
<dbReference type="EMBL" id="AMZH03005685">
    <property type="protein sequence ID" value="RRT65794.1"/>
    <property type="molecule type" value="Genomic_DNA"/>
</dbReference>
<evidence type="ECO:0000256" key="1">
    <source>
        <dbReference type="SAM" id="MobiDB-lite"/>
    </source>
</evidence>
<evidence type="ECO:0000313" key="3">
    <source>
        <dbReference type="Proteomes" id="UP000287651"/>
    </source>
</evidence>
<reference evidence="2 3" key="1">
    <citation type="journal article" date="2014" name="Agronomy (Basel)">
        <title>A Draft Genome Sequence for Ensete ventricosum, the Drought-Tolerant Tree Against Hunger.</title>
        <authorList>
            <person name="Harrison J."/>
            <person name="Moore K.A."/>
            <person name="Paszkiewicz K."/>
            <person name="Jones T."/>
            <person name="Grant M."/>
            <person name="Ambacheew D."/>
            <person name="Muzemil S."/>
            <person name="Studholme D.J."/>
        </authorList>
    </citation>
    <scope>NUCLEOTIDE SEQUENCE [LARGE SCALE GENOMIC DNA]</scope>
</reference>
<evidence type="ECO:0000313" key="2">
    <source>
        <dbReference type="EMBL" id="RRT65794.1"/>
    </source>
</evidence>
<proteinExistence type="predicted"/>
<dbReference type="AlphaFoldDB" id="A0A426ZPE0"/>
<dbReference type="Proteomes" id="UP000287651">
    <property type="component" value="Unassembled WGS sequence"/>
</dbReference>
<organism evidence="2 3">
    <name type="scientific">Ensete ventricosum</name>
    <name type="common">Abyssinian banana</name>
    <name type="synonym">Musa ensete</name>
    <dbReference type="NCBI Taxonomy" id="4639"/>
    <lineage>
        <taxon>Eukaryota</taxon>
        <taxon>Viridiplantae</taxon>
        <taxon>Streptophyta</taxon>
        <taxon>Embryophyta</taxon>
        <taxon>Tracheophyta</taxon>
        <taxon>Spermatophyta</taxon>
        <taxon>Magnoliopsida</taxon>
        <taxon>Liliopsida</taxon>
        <taxon>Zingiberales</taxon>
        <taxon>Musaceae</taxon>
        <taxon>Ensete</taxon>
    </lineage>
</organism>
<comment type="caution">
    <text evidence="2">The sequence shown here is derived from an EMBL/GenBank/DDBJ whole genome shotgun (WGS) entry which is preliminary data.</text>
</comment>
<sequence length="167" mass="18529">MVQSIIPLIPQASPLPQLASQAAPSRAPPLALHFGLFQAHTMSQSLPLQASSDSSMLDKLTREDCHPGEEPFGTKRPPTEHGASEDRPAPPNFPEPENLSFDSLFLFWAQPCQVNLRLDKVQKEFYRSKKEQGEGTPEGSPFVQEIQDKPTTGAPTRWITSLPFEPR</sequence>
<accession>A0A426ZPE0</accession>
<feature type="compositionally biased region" description="Basic and acidic residues" evidence="1">
    <location>
        <begin position="59"/>
        <end position="88"/>
    </location>
</feature>
<name>A0A426ZPE0_ENSVE</name>
<gene>
    <name evidence="2" type="ORF">B296_00017390</name>
</gene>